<dbReference type="PANTHER" id="PTHR32315">
    <property type="entry name" value="ADENINE PHOSPHORIBOSYLTRANSFERASE"/>
    <property type="match status" value="1"/>
</dbReference>
<organism evidence="13 14">
    <name type="scientific">Gangjinia marincola</name>
    <dbReference type="NCBI Taxonomy" id="578463"/>
    <lineage>
        <taxon>Bacteria</taxon>
        <taxon>Pseudomonadati</taxon>
        <taxon>Bacteroidota</taxon>
        <taxon>Flavobacteriia</taxon>
        <taxon>Flavobacteriales</taxon>
        <taxon>Flavobacteriaceae</taxon>
        <taxon>Gangjinia</taxon>
    </lineage>
</organism>
<feature type="domain" description="Phosphoribosyltransferase" evidence="12">
    <location>
        <begin position="28"/>
        <end position="148"/>
    </location>
</feature>
<gene>
    <name evidence="11" type="primary">apt</name>
    <name evidence="13" type="ORF">GCM10009117_24760</name>
</gene>
<keyword evidence="8 11" id="KW-0328">Glycosyltransferase</keyword>
<comment type="similarity">
    <text evidence="5 11">Belongs to the purine/pyrimidine phosphoribosyltransferase family.</text>
</comment>
<evidence type="ECO:0000313" key="14">
    <source>
        <dbReference type="Proteomes" id="UP001500507"/>
    </source>
</evidence>
<dbReference type="EMBL" id="BAAAFG010000016">
    <property type="protein sequence ID" value="GAA0873329.1"/>
    <property type="molecule type" value="Genomic_DNA"/>
</dbReference>
<evidence type="ECO:0000256" key="10">
    <source>
        <dbReference type="ARBA" id="ARBA00022726"/>
    </source>
</evidence>
<comment type="function">
    <text evidence="2 11">Catalyzes a salvage reaction resulting in the formation of AMP, that is energically less costly than de novo synthesis.</text>
</comment>
<dbReference type="Pfam" id="PF00156">
    <property type="entry name" value="Pribosyltran"/>
    <property type="match status" value="1"/>
</dbReference>
<protein>
    <recommendedName>
        <fullName evidence="6 11">Adenine phosphoribosyltransferase</fullName>
        <shortName evidence="11">APRT</shortName>
        <ecNumber evidence="6 11">2.4.2.7</ecNumber>
    </recommendedName>
</protein>
<dbReference type="SUPFAM" id="SSF53271">
    <property type="entry name" value="PRTase-like"/>
    <property type="match status" value="1"/>
</dbReference>
<comment type="catalytic activity">
    <reaction evidence="1 11">
        <text>AMP + diphosphate = 5-phospho-alpha-D-ribose 1-diphosphate + adenine</text>
        <dbReference type="Rhea" id="RHEA:16609"/>
        <dbReference type="ChEBI" id="CHEBI:16708"/>
        <dbReference type="ChEBI" id="CHEBI:33019"/>
        <dbReference type="ChEBI" id="CHEBI:58017"/>
        <dbReference type="ChEBI" id="CHEBI:456215"/>
        <dbReference type="EC" id="2.4.2.7"/>
    </reaction>
</comment>
<comment type="pathway">
    <text evidence="4 11">Purine metabolism; AMP biosynthesis via salvage pathway; AMP from adenine: step 1/1.</text>
</comment>
<dbReference type="PANTHER" id="PTHR32315:SF3">
    <property type="entry name" value="ADENINE PHOSPHORIBOSYLTRANSFERASE"/>
    <property type="match status" value="1"/>
</dbReference>
<dbReference type="NCBIfam" id="TIGR01090">
    <property type="entry name" value="apt"/>
    <property type="match status" value="1"/>
</dbReference>
<reference evidence="13 14" key="1">
    <citation type="journal article" date="2019" name="Int. J. Syst. Evol. Microbiol.">
        <title>The Global Catalogue of Microorganisms (GCM) 10K type strain sequencing project: providing services to taxonomists for standard genome sequencing and annotation.</title>
        <authorList>
            <consortium name="The Broad Institute Genomics Platform"/>
            <consortium name="The Broad Institute Genome Sequencing Center for Infectious Disease"/>
            <person name="Wu L."/>
            <person name="Ma J."/>
        </authorList>
    </citation>
    <scope>NUCLEOTIDE SEQUENCE [LARGE SCALE GENOMIC DNA]</scope>
    <source>
        <strain evidence="13 14">JCM 16082</strain>
    </source>
</reference>
<comment type="caution">
    <text evidence="13">The sequence shown here is derived from an EMBL/GenBank/DDBJ whole genome shotgun (WGS) entry which is preliminary data.</text>
</comment>
<dbReference type="InterPro" id="IPR029057">
    <property type="entry name" value="PRTase-like"/>
</dbReference>
<evidence type="ECO:0000313" key="13">
    <source>
        <dbReference type="EMBL" id="GAA0873329.1"/>
    </source>
</evidence>
<dbReference type="Gene3D" id="3.40.50.2020">
    <property type="match status" value="1"/>
</dbReference>
<dbReference type="NCBIfam" id="NF002636">
    <property type="entry name" value="PRK02304.1-5"/>
    <property type="match status" value="1"/>
</dbReference>
<proteinExistence type="inferred from homology"/>
<evidence type="ECO:0000256" key="6">
    <source>
        <dbReference type="ARBA" id="ARBA00011893"/>
    </source>
</evidence>
<dbReference type="CDD" id="cd06223">
    <property type="entry name" value="PRTases_typeI"/>
    <property type="match status" value="1"/>
</dbReference>
<evidence type="ECO:0000256" key="9">
    <source>
        <dbReference type="ARBA" id="ARBA00022679"/>
    </source>
</evidence>
<dbReference type="InterPro" id="IPR005764">
    <property type="entry name" value="Ade_phspho_trans"/>
</dbReference>
<keyword evidence="14" id="KW-1185">Reference proteome</keyword>
<keyword evidence="7 11" id="KW-0963">Cytoplasm</keyword>
<dbReference type="RefSeq" id="WP_343768192.1">
    <property type="nucleotide sequence ID" value="NZ_BAAAFG010000016.1"/>
</dbReference>
<keyword evidence="10 11" id="KW-0660">Purine salvage</keyword>
<evidence type="ECO:0000256" key="3">
    <source>
        <dbReference type="ARBA" id="ARBA00004496"/>
    </source>
</evidence>
<keyword evidence="9 11" id="KW-0808">Transferase</keyword>
<evidence type="ECO:0000256" key="11">
    <source>
        <dbReference type="HAMAP-Rule" id="MF_00004"/>
    </source>
</evidence>
<evidence type="ECO:0000256" key="1">
    <source>
        <dbReference type="ARBA" id="ARBA00000868"/>
    </source>
</evidence>
<evidence type="ECO:0000256" key="8">
    <source>
        <dbReference type="ARBA" id="ARBA00022676"/>
    </source>
</evidence>
<dbReference type="HAMAP" id="MF_00004">
    <property type="entry name" value="Aden_phosphoribosyltr"/>
    <property type="match status" value="1"/>
</dbReference>
<dbReference type="InterPro" id="IPR050054">
    <property type="entry name" value="UPRTase/APRTase"/>
</dbReference>
<comment type="subcellular location">
    <subcellularLocation>
        <location evidence="3 11">Cytoplasm</location>
    </subcellularLocation>
</comment>
<evidence type="ECO:0000256" key="2">
    <source>
        <dbReference type="ARBA" id="ARBA00003968"/>
    </source>
</evidence>
<evidence type="ECO:0000259" key="12">
    <source>
        <dbReference type="Pfam" id="PF00156"/>
    </source>
</evidence>
<dbReference type="GO" id="GO:0016757">
    <property type="term" value="F:glycosyltransferase activity"/>
    <property type="evidence" value="ECO:0007669"/>
    <property type="project" value="UniProtKB-KW"/>
</dbReference>
<evidence type="ECO:0000256" key="7">
    <source>
        <dbReference type="ARBA" id="ARBA00022490"/>
    </source>
</evidence>
<sequence length="171" mass="18967">MIDLDQYIRDVPNFPSQGIMFKDITPLLADPNASASCVSMLAKSLREKRIDKVIGIEARGFFFGSRLAAELNVGFIPIRKKGKLPHKTLSQSYGLEYGEDQIEIHADSIQPGDSVVLHDDVLATGGTMEAAIKIVEKLGGEVVQCNFLLELSFLNGRDRIEKFSIHSLKQY</sequence>
<name>A0ABN1MKC9_9FLAO</name>
<evidence type="ECO:0000256" key="5">
    <source>
        <dbReference type="ARBA" id="ARBA00008391"/>
    </source>
</evidence>
<dbReference type="NCBIfam" id="NF002634">
    <property type="entry name" value="PRK02304.1-3"/>
    <property type="match status" value="1"/>
</dbReference>
<dbReference type="InterPro" id="IPR000836">
    <property type="entry name" value="PRTase_dom"/>
</dbReference>
<dbReference type="Proteomes" id="UP001500507">
    <property type="component" value="Unassembled WGS sequence"/>
</dbReference>
<comment type="subunit">
    <text evidence="11">Homodimer.</text>
</comment>
<dbReference type="EC" id="2.4.2.7" evidence="6 11"/>
<evidence type="ECO:0000256" key="4">
    <source>
        <dbReference type="ARBA" id="ARBA00004659"/>
    </source>
</evidence>
<accession>A0ABN1MKC9</accession>